<evidence type="ECO:0008006" key="4">
    <source>
        <dbReference type="Google" id="ProtNLM"/>
    </source>
</evidence>
<keyword evidence="3" id="KW-1185">Reference proteome</keyword>
<dbReference type="RefSeq" id="WP_210059856.1">
    <property type="nucleotide sequence ID" value="NZ_JAGGLJ010000001.1"/>
</dbReference>
<reference evidence="2 3" key="1">
    <citation type="submission" date="2021-03" db="EMBL/GenBank/DDBJ databases">
        <title>Genomic Encyclopedia of Type Strains, Phase IV (KMG-IV): sequencing the most valuable type-strain genomes for metagenomic binning, comparative biology and taxonomic classification.</title>
        <authorList>
            <person name="Goeker M."/>
        </authorList>
    </citation>
    <scope>NUCLEOTIDE SEQUENCE [LARGE SCALE GENOMIC DNA]</scope>
    <source>
        <strain evidence="2 3">DSM 27563</strain>
    </source>
</reference>
<accession>A0ABS4K9U7</accession>
<name>A0ABS4K9U7_9FIRM</name>
<keyword evidence="1" id="KW-0812">Transmembrane</keyword>
<organism evidence="2 3">
    <name type="scientific">Peptoniphilus stercorisuis</name>
    <dbReference type="NCBI Taxonomy" id="1436965"/>
    <lineage>
        <taxon>Bacteria</taxon>
        <taxon>Bacillati</taxon>
        <taxon>Bacillota</taxon>
        <taxon>Tissierellia</taxon>
        <taxon>Tissierellales</taxon>
        <taxon>Peptoniphilaceae</taxon>
        <taxon>Peptoniphilus</taxon>
    </lineage>
</organism>
<gene>
    <name evidence="2" type="ORF">J2Z71_000066</name>
</gene>
<evidence type="ECO:0000313" key="2">
    <source>
        <dbReference type="EMBL" id="MBP2024551.1"/>
    </source>
</evidence>
<proteinExistence type="predicted"/>
<comment type="caution">
    <text evidence="2">The sequence shown here is derived from an EMBL/GenBank/DDBJ whole genome shotgun (WGS) entry which is preliminary data.</text>
</comment>
<dbReference type="EMBL" id="JAGGLJ010000001">
    <property type="protein sequence ID" value="MBP2024551.1"/>
    <property type="molecule type" value="Genomic_DNA"/>
</dbReference>
<dbReference type="Proteomes" id="UP001519306">
    <property type="component" value="Unassembled WGS sequence"/>
</dbReference>
<protein>
    <recommendedName>
        <fullName evidence="4">Regulatory protein YycH domain-containing protein</fullName>
    </recommendedName>
</protein>
<keyword evidence="1" id="KW-1133">Transmembrane helix</keyword>
<sequence length="455" mass="53594">MKRKEIYLNLSLILLIALMIVQASLLWIKLPELKQKTIVQEQYNTEDIFKNLLKPKKLIVNFGANNHTVLYDFPEIWNEYVDVISSIFMQISDSNLSLISPQEYMDLQKEKSIVFSFTKEMTANLFLNLIGKSTHSEPKTNIVIREIYISNDDIVISNSKGIYKLKINLGKDPTSKIEELAKFSTRKYENFYEKYNIAKNIYIPINNKMTYREISYKDEISDMEKQYKNNLASRVLNQNIDYIREITQADGTTYIYEDRFLKLLSSGIINYENPENFQIKENNLFLSLKTAMSFISSKMGISSYIRLNKIEPIKEKDNLGYKFTFNFTEDSIPVYLISNKLFDYIEIEVYSDHVKSYRQVYRSSIKEPEETYREIAETTIEEIIKNNFNKFVENYNGIDEIELIDIIQNIDDIDLVYIDSDLNDNISKLEISVCITYKNRDLFFSLDDGKFIMER</sequence>
<evidence type="ECO:0000256" key="1">
    <source>
        <dbReference type="SAM" id="Phobius"/>
    </source>
</evidence>
<keyword evidence="1" id="KW-0472">Membrane</keyword>
<feature type="transmembrane region" description="Helical" evidence="1">
    <location>
        <begin position="7"/>
        <end position="28"/>
    </location>
</feature>
<evidence type="ECO:0000313" key="3">
    <source>
        <dbReference type="Proteomes" id="UP001519306"/>
    </source>
</evidence>